<protein>
    <recommendedName>
        <fullName evidence="4">CDP-diglyceride synthetase</fullName>
    </recommendedName>
</protein>
<proteinExistence type="predicted"/>
<accession>A0A0A8K128</accession>
<dbReference type="Pfam" id="PF01864">
    <property type="entry name" value="CarS-like"/>
    <property type="match status" value="1"/>
</dbReference>
<evidence type="ECO:0000313" key="3">
    <source>
        <dbReference type="Proteomes" id="UP000031643"/>
    </source>
</evidence>
<organism evidence="2 3">
    <name type="scientific">Methyloceanibacter caenitepidi</name>
    <dbReference type="NCBI Taxonomy" id="1384459"/>
    <lineage>
        <taxon>Bacteria</taxon>
        <taxon>Pseudomonadati</taxon>
        <taxon>Pseudomonadota</taxon>
        <taxon>Alphaproteobacteria</taxon>
        <taxon>Hyphomicrobiales</taxon>
        <taxon>Hyphomicrobiaceae</taxon>
        <taxon>Methyloceanibacter</taxon>
    </lineage>
</organism>
<gene>
    <name evidence="2" type="ORF">GL4_0229</name>
</gene>
<evidence type="ECO:0000256" key="1">
    <source>
        <dbReference type="SAM" id="Phobius"/>
    </source>
</evidence>
<dbReference type="OrthoDB" id="8850121at2"/>
<dbReference type="HOGENOM" id="CLU_105710_1_0_5"/>
<dbReference type="RefSeq" id="WP_045363623.1">
    <property type="nucleotide sequence ID" value="NZ_AP014648.1"/>
</dbReference>
<dbReference type="Proteomes" id="UP000031643">
    <property type="component" value="Chromosome"/>
</dbReference>
<evidence type="ECO:0008006" key="4">
    <source>
        <dbReference type="Google" id="ProtNLM"/>
    </source>
</evidence>
<keyword evidence="1" id="KW-0812">Transmembrane</keyword>
<dbReference type="AlphaFoldDB" id="A0A0A8K128"/>
<name>A0A0A8K128_9HYPH</name>
<dbReference type="PANTHER" id="PTHR39650">
    <property type="entry name" value="CDP-ARCHAEOL SYNTHASE"/>
    <property type="match status" value="1"/>
</dbReference>
<dbReference type="STRING" id="1384459.GL4_0229"/>
<keyword evidence="3" id="KW-1185">Reference proteome</keyword>
<keyword evidence="1" id="KW-1133">Transmembrane helix</keyword>
<sequence>MQPLLLLQLLTLIAVANAIPVFAKKLLGPATAWPLDGGVTLPDGGPLFGASKTVRGVLLSVVLTPVVALLIGLSWPVGLVVAGTAMAGDLVSSFLKRRLGLRPSSQAIGLDQIPESLLPLLAARWLLPVGVADVLVGTALFFVGSLVVSRLLFKLNVRDKPY</sequence>
<dbReference type="InterPro" id="IPR032690">
    <property type="entry name" value="CarS"/>
</dbReference>
<feature type="transmembrane region" description="Helical" evidence="1">
    <location>
        <begin position="125"/>
        <end position="153"/>
    </location>
</feature>
<reference evidence="2 3" key="1">
    <citation type="submission" date="2014-09" db="EMBL/GenBank/DDBJ databases">
        <title>Genome sequencing of Methyloceanibacter caenitepidi Gela4.</title>
        <authorList>
            <person name="Takeuchi M."/>
            <person name="Susumu S."/>
            <person name="Kamagata Y."/>
            <person name="Oshima K."/>
            <person name="Hattori M."/>
            <person name="Iwasaki W."/>
        </authorList>
    </citation>
    <scope>NUCLEOTIDE SEQUENCE [LARGE SCALE GENOMIC DNA]</scope>
    <source>
        <strain evidence="2 3">Gela4</strain>
    </source>
</reference>
<dbReference type="KEGG" id="mcg:GL4_0229"/>
<keyword evidence="1" id="KW-0472">Membrane</keyword>
<feature type="transmembrane region" description="Helical" evidence="1">
    <location>
        <begin position="47"/>
        <end position="70"/>
    </location>
</feature>
<evidence type="ECO:0000313" key="2">
    <source>
        <dbReference type="EMBL" id="BAQ15699.1"/>
    </source>
</evidence>
<dbReference type="PANTHER" id="PTHR39650:SF1">
    <property type="entry name" value="CDP-ARCHAEOL SYNTHASE"/>
    <property type="match status" value="1"/>
</dbReference>
<dbReference type="EMBL" id="AP014648">
    <property type="protein sequence ID" value="BAQ15699.1"/>
    <property type="molecule type" value="Genomic_DNA"/>
</dbReference>